<feature type="chain" id="PRO_5019126988" evidence="1">
    <location>
        <begin position="20"/>
        <end position="91"/>
    </location>
</feature>
<dbReference type="AlphaFoldDB" id="A0A3S9P4E3"/>
<organism evidence="2 3">
    <name type="scientific">Flammeovirga pectinis</name>
    <dbReference type="NCBI Taxonomy" id="2494373"/>
    <lineage>
        <taxon>Bacteria</taxon>
        <taxon>Pseudomonadati</taxon>
        <taxon>Bacteroidota</taxon>
        <taxon>Cytophagia</taxon>
        <taxon>Cytophagales</taxon>
        <taxon>Flammeovirgaceae</taxon>
        <taxon>Flammeovirga</taxon>
    </lineage>
</organism>
<evidence type="ECO:0000256" key="1">
    <source>
        <dbReference type="SAM" id="SignalP"/>
    </source>
</evidence>
<dbReference type="Proteomes" id="UP000267268">
    <property type="component" value="Chromosome 1"/>
</dbReference>
<feature type="signal peptide" evidence="1">
    <location>
        <begin position="1"/>
        <end position="19"/>
    </location>
</feature>
<evidence type="ECO:0000313" key="3">
    <source>
        <dbReference type="Proteomes" id="UP000267268"/>
    </source>
</evidence>
<proteinExistence type="predicted"/>
<dbReference type="KEGG" id="fll:EI427_12760"/>
<gene>
    <name evidence="2" type="ORF">EI427_12760</name>
</gene>
<dbReference type="EMBL" id="CP034562">
    <property type="protein sequence ID" value="AZQ63076.1"/>
    <property type="molecule type" value="Genomic_DNA"/>
</dbReference>
<name>A0A3S9P4E3_9BACT</name>
<accession>A0A3S9P4E3</accession>
<reference evidence="2 3" key="1">
    <citation type="submission" date="2018-12" db="EMBL/GenBank/DDBJ databases">
        <title>Flammeovirga pectinis sp. nov., isolated from the gut of the Korean scallop, Patinopecten yessoensis.</title>
        <authorList>
            <person name="Bae J.-W."/>
            <person name="Jeong Y.-S."/>
            <person name="Kang W."/>
        </authorList>
    </citation>
    <scope>NUCLEOTIDE SEQUENCE [LARGE SCALE GENOMIC DNA]</scope>
    <source>
        <strain evidence="2 3">L12M1</strain>
    </source>
</reference>
<keyword evidence="3" id="KW-1185">Reference proteome</keyword>
<keyword evidence="1" id="KW-0732">Signal</keyword>
<dbReference type="RefSeq" id="WP_126615218.1">
    <property type="nucleotide sequence ID" value="NZ_CP034562.1"/>
</dbReference>
<sequence>MRKLFITAAFLFSSVFTFANQNENTLVITKSKTPIYKEVNGKMKKVGNFPKGHTVMVQTTPEIEGKVEYKATVNYHRTECGHLVSTRYFKK</sequence>
<evidence type="ECO:0000313" key="2">
    <source>
        <dbReference type="EMBL" id="AZQ63076.1"/>
    </source>
</evidence>
<protein>
    <submittedName>
        <fullName evidence="2">Uncharacterized protein</fullName>
    </submittedName>
</protein>
<dbReference type="OrthoDB" id="981197at2"/>